<organism evidence="4 5">
    <name type="scientific">Paramormyrops kingsleyae</name>
    <dbReference type="NCBI Taxonomy" id="1676925"/>
    <lineage>
        <taxon>Eukaryota</taxon>
        <taxon>Metazoa</taxon>
        <taxon>Chordata</taxon>
        <taxon>Craniata</taxon>
        <taxon>Vertebrata</taxon>
        <taxon>Euteleostomi</taxon>
        <taxon>Actinopterygii</taxon>
        <taxon>Neopterygii</taxon>
        <taxon>Teleostei</taxon>
        <taxon>Osteoglossocephala</taxon>
        <taxon>Osteoglossomorpha</taxon>
        <taxon>Osteoglossiformes</taxon>
        <taxon>Mormyridae</taxon>
        <taxon>Paramormyrops</taxon>
    </lineage>
</organism>
<dbReference type="AlphaFoldDB" id="A0A3B3SMR2"/>
<dbReference type="InterPro" id="IPR029619">
    <property type="entry name" value="FAM81"/>
</dbReference>
<evidence type="ECO:0000256" key="3">
    <source>
        <dbReference type="SAM" id="Coils"/>
    </source>
</evidence>
<dbReference type="Ensembl" id="ENSPKIT00000012185.1">
    <property type="protein sequence ID" value="ENSPKIP00000031341.1"/>
    <property type="gene ID" value="ENSPKIG00000011858.1"/>
</dbReference>
<dbReference type="GeneTree" id="ENSGT00390000004985"/>
<keyword evidence="5" id="KW-1185">Reference proteome</keyword>
<evidence type="ECO:0000313" key="4">
    <source>
        <dbReference type="Ensembl" id="ENSPKIP00000031341.1"/>
    </source>
</evidence>
<evidence type="ECO:0000256" key="1">
    <source>
        <dbReference type="ARBA" id="ARBA00023054"/>
    </source>
</evidence>
<accession>A0A3B3SMR2</accession>
<sequence length="133" mass="15005">MEEAVRIKDDIIASLRTTQTSVQTQAFSHRLLENHVQTITHIVRQLSKNIEMLESQIILRDHISSGSSFALQSLDQKNLMGIGDLRGRMACDASIAKLSGDISATEREIYKLQQQITKLQTSQALQLRETELK</sequence>
<protein>
    <submittedName>
        <fullName evidence="4">Family with sequence similarity 81 member B</fullName>
    </submittedName>
</protein>
<evidence type="ECO:0000256" key="2">
    <source>
        <dbReference type="ARBA" id="ARBA00046344"/>
    </source>
</evidence>
<dbReference type="PANTHER" id="PTHR22420">
    <property type="entry name" value="PROTEIN FAM81A"/>
    <property type="match status" value="1"/>
</dbReference>
<evidence type="ECO:0000313" key="5">
    <source>
        <dbReference type="Proteomes" id="UP000261540"/>
    </source>
</evidence>
<name>A0A3B3SMR2_9TELE</name>
<keyword evidence="1 3" id="KW-0175">Coiled coil</keyword>
<reference evidence="4" key="1">
    <citation type="submission" date="2025-08" db="UniProtKB">
        <authorList>
            <consortium name="Ensembl"/>
        </authorList>
    </citation>
    <scope>IDENTIFICATION</scope>
</reference>
<proteinExistence type="inferred from homology"/>
<dbReference type="Proteomes" id="UP000261540">
    <property type="component" value="Unplaced"/>
</dbReference>
<feature type="coiled-coil region" evidence="3">
    <location>
        <begin position="95"/>
        <end position="122"/>
    </location>
</feature>
<dbReference type="PANTHER" id="PTHR22420:SF5">
    <property type="entry name" value="PROTEIN FAM81B"/>
    <property type="match status" value="1"/>
</dbReference>
<reference evidence="4" key="2">
    <citation type="submission" date="2025-09" db="UniProtKB">
        <authorList>
            <consortium name="Ensembl"/>
        </authorList>
    </citation>
    <scope>IDENTIFICATION</scope>
</reference>
<comment type="similarity">
    <text evidence="2">Belongs to the FAM81 family.</text>
</comment>